<comment type="caution">
    <text evidence="2">The sequence shown here is derived from an EMBL/GenBank/DDBJ whole genome shotgun (WGS) entry which is preliminary data.</text>
</comment>
<gene>
    <name evidence="2" type="ORF">IM532_01460</name>
</gene>
<protein>
    <submittedName>
        <fullName evidence="2">Alkaline phosphatase family protein</fullName>
    </submittedName>
</protein>
<dbReference type="Proteomes" id="UP000608754">
    <property type="component" value="Unassembled WGS sequence"/>
</dbReference>
<dbReference type="Gene3D" id="3.40.720.10">
    <property type="entry name" value="Alkaline Phosphatase, subunit A"/>
    <property type="match status" value="1"/>
</dbReference>
<accession>A0A8J7FNB5</accession>
<proteinExistence type="predicted"/>
<evidence type="ECO:0000259" key="1">
    <source>
        <dbReference type="Pfam" id="PF01676"/>
    </source>
</evidence>
<evidence type="ECO:0000313" key="3">
    <source>
        <dbReference type="Proteomes" id="UP000608754"/>
    </source>
</evidence>
<dbReference type="InterPro" id="IPR017850">
    <property type="entry name" value="Alkaline_phosphatase_core_sf"/>
</dbReference>
<keyword evidence="3" id="KW-1185">Reference proteome</keyword>
<dbReference type="GO" id="GO:0003824">
    <property type="term" value="F:catalytic activity"/>
    <property type="evidence" value="ECO:0007669"/>
    <property type="project" value="InterPro"/>
</dbReference>
<dbReference type="InterPro" id="IPR006124">
    <property type="entry name" value="Metalloenzyme"/>
</dbReference>
<dbReference type="Pfam" id="PF01676">
    <property type="entry name" value="Metalloenzyme"/>
    <property type="match status" value="1"/>
</dbReference>
<dbReference type="PROSITE" id="PS51257">
    <property type="entry name" value="PROKAR_LIPOPROTEIN"/>
    <property type="match status" value="1"/>
</dbReference>
<name>A0A8J7FNB5_9FLAO</name>
<dbReference type="EMBL" id="JADGIK010000001">
    <property type="protein sequence ID" value="MBF0596139.1"/>
    <property type="molecule type" value="Genomic_DNA"/>
</dbReference>
<dbReference type="AlphaFoldDB" id="A0A8J7FNB5"/>
<organism evidence="2 3">
    <name type="scientific">Faecalibacter rhinopitheci</name>
    <dbReference type="NCBI Taxonomy" id="2779678"/>
    <lineage>
        <taxon>Bacteria</taxon>
        <taxon>Pseudomonadati</taxon>
        <taxon>Bacteroidota</taxon>
        <taxon>Flavobacteriia</taxon>
        <taxon>Flavobacteriales</taxon>
        <taxon>Weeksellaceae</taxon>
        <taxon>Faecalibacter</taxon>
    </lineage>
</organism>
<sequence length="321" mass="36683">MRLFFVLISFMLISCTNDYEDFTENFDDYVPTSLKTENVIILVIDGPRMSETWNEPNKQYIPDRIKLMQEGVLISNFMNKGTTLTVSGHSSILNGTYENLDNNGTETPINPSLFQYFLKDKKLPNDKAWIIASKSKLKVLANCTDPKWKDQYLPKIDTGNANNTNRTDVLTIESFKNTLTKSSPNLVMINLKDVDIAGHENNWDGYIEAIKNTDRQIKEVWDFIQSDANYKDKTTLIVTNDHGRHDDDNGGFQSHGDKCKGCQHIEFFAIGPDFKKNTIINLGNYEQKDIAKTIGILLNFPLENSDGKVIKDIFINPYFIR</sequence>
<dbReference type="RefSeq" id="WP_194181668.1">
    <property type="nucleotide sequence ID" value="NZ_JADGIK010000001.1"/>
</dbReference>
<dbReference type="SUPFAM" id="SSF53649">
    <property type="entry name" value="Alkaline phosphatase-like"/>
    <property type="match status" value="1"/>
</dbReference>
<evidence type="ECO:0000313" key="2">
    <source>
        <dbReference type="EMBL" id="MBF0596139.1"/>
    </source>
</evidence>
<feature type="domain" description="Metalloenzyme" evidence="1">
    <location>
        <begin position="130"/>
        <end position="246"/>
    </location>
</feature>
<dbReference type="GO" id="GO:0046872">
    <property type="term" value="F:metal ion binding"/>
    <property type="evidence" value="ECO:0007669"/>
    <property type="project" value="InterPro"/>
</dbReference>
<reference evidence="2" key="1">
    <citation type="submission" date="2020-10" db="EMBL/GenBank/DDBJ databases">
        <authorList>
            <person name="Lu T."/>
            <person name="Wang Q."/>
            <person name="Han X."/>
        </authorList>
    </citation>
    <scope>NUCLEOTIDE SEQUENCE</scope>
    <source>
        <strain evidence="2">WQ 117</strain>
    </source>
</reference>